<proteinExistence type="predicted"/>
<organism evidence="1 2">
    <name type="scientific">Dechloromonas denitrificans</name>
    <dbReference type="NCBI Taxonomy" id="281362"/>
    <lineage>
        <taxon>Bacteria</taxon>
        <taxon>Pseudomonadati</taxon>
        <taxon>Pseudomonadota</taxon>
        <taxon>Betaproteobacteria</taxon>
        <taxon>Rhodocyclales</taxon>
        <taxon>Azonexaceae</taxon>
        <taxon>Dechloromonas</taxon>
    </lineage>
</organism>
<name>A0A133XEA6_9RHOO</name>
<keyword evidence="2" id="KW-1185">Reference proteome</keyword>
<dbReference type="AlphaFoldDB" id="A0A133XEA6"/>
<evidence type="ECO:0000313" key="2">
    <source>
        <dbReference type="Proteomes" id="UP000070186"/>
    </source>
</evidence>
<accession>A0A133XEA6</accession>
<comment type="caution">
    <text evidence="1">The sequence shown here is derived from an EMBL/GenBank/DDBJ whole genome shotgun (WGS) entry which is preliminary data.</text>
</comment>
<dbReference type="STRING" id="281362.AT959_14880"/>
<dbReference type="EMBL" id="LODL01000035">
    <property type="protein sequence ID" value="KXB29258.1"/>
    <property type="molecule type" value="Genomic_DNA"/>
</dbReference>
<protein>
    <recommendedName>
        <fullName evidence="3">Transposase</fullName>
    </recommendedName>
</protein>
<reference evidence="1 2" key="1">
    <citation type="submission" date="2015-12" db="EMBL/GenBank/DDBJ databases">
        <title>Nitrous oxide reduction kinetics distinguish bacteria harboring typical versus atypical NosZ.</title>
        <authorList>
            <person name="Yoon S."/>
            <person name="Nissen S."/>
            <person name="Park D."/>
            <person name="Sanford R.A."/>
            <person name="Loeffler F.E."/>
        </authorList>
    </citation>
    <scope>NUCLEOTIDE SEQUENCE [LARGE SCALE GENOMIC DNA]</scope>
    <source>
        <strain evidence="1 2">ATCC BAA-841</strain>
    </source>
</reference>
<evidence type="ECO:0000313" key="1">
    <source>
        <dbReference type="EMBL" id="KXB29258.1"/>
    </source>
</evidence>
<evidence type="ECO:0008006" key="3">
    <source>
        <dbReference type="Google" id="ProtNLM"/>
    </source>
</evidence>
<sequence>MALSKTQQALRLVSDGVPIKVAAARAGIAESTLRMAIGRTKDKEQCPCCGQVVREGFEVDRSVLKG</sequence>
<dbReference type="Proteomes" id="UP000070186">
    <property type="component" value="Unassembled WGS sequence"/>
</dbReference>
<gene>
    <name evidence="1" type="ORF">AT959_14880</name>
</gene>